<evidence type="ECO:0000256" key="6">
    <source>
        <dbReference type="ARBA" id="ARBA00023136"/>
    </source>
</evidence>
<feature type="transmembrane region" description="Helical" evidence="12">
    <location>
        <begin position="313"/>
        <end position="334"/>
    </location>
</feature>
<dbReference type="Proteomes" id="UP001159405">
    <property type="component" value="Unassembled WGS sequence"/>
</dbReference>
<feature type="transmembrane region" description="Helical" evidence="12">
    <location>
        <begin position="802"/>
        <end position="823"/>
    </location>
</feature>
<evidence type="ECO:0000256" key="1">
    <source>
        <dbReference type="ARBA" id="ARBA00004651"/>
    </source>
</evidence>
<evidence type="ECO:0000256" key="10">
    <source>
        <dbReference type="RuleBase" id="RU000688"/>
    </source>
</evidence>
<feature type="domain" description="G-protein coupled receptors family 1 profile" evidence="13">
    <location>
        <begin position="578"/>
        <end position="695"/>
    </location>
</feature>
<accession>A0ABN8PBA8</accession>
<evidence type="ECO:0000313" key="15">
    <source>
        <dbReference type="Proteomes" id="UP001159405"/>
    </source>
</evidence>
<dbReference type="PANTHER" id="PTHR24248">
    <property type="entry name" value="ADRENERGIC RECEPTOR-RELATED G-PROTEIN COUPLED RECEPTOR"/>
    <property type="match status" value="1"/>
</dbReference>
<feature type="transmembrane region" description="Helical" evidence="12">
    <location>
        <begin position="945"/>
        <end position="961"/>
    </location>
</feature>
<feature type="transmembrane region" description="Helical" evidence="12">
    <location>
        <begin position="599"/>
        <end position="622"/>
    </location>
</feature>
<evidence type="ECO:0000313" key="14">
    <source>
        <dbReference type="EMBL" id="CAH3136912.1"/>
    </source>
</evidence>
<comment type="similarity">
    <text evidence="10">Belongs to the G-protein coupled receptor 1 family.</text>
</comment>
<keyword evidence="8 10" id="KW-0675">Receptor</keyword>
<dbReference type="InterPro" id="IPR017452">
    <property type="entry name" value="GPCR_Rhodpsn_7TM"/>
</dbReference>
<feature type="transmembrane region" description="Helical" evidence="12">
    <location>
        <begin position="563"/>
        <end position="587"/>
    </location>
</feature>
<evidence type="ECO:0000256" key="9">
    <source>
        <dbReference type="ARBA" id="ARBA00023224"/>
    </source>
</evidence>
<keyword evidence="3 10" id="KW-0812">Transmembrane</keyword>
<feature type="region of interest" description="Disordered" evidence="11">
    <location>
        <begin position="210"/>
        <end position="229"/>
    </location>
</feature>
<feature type="transmembrane region" description="Helical" evidence="12">
    <location>
        <begin position="527"/>
        <end position="548"/>
    </location>
</feature>
<dbReference type="SUPFAM" id="SSF81321">
    <property type="entry name" value="Family A G protein-coupled receptor-like"/>
    <property type="match status" value="4"/>
</dbReference>
<evidence type="ECO:0000256" key="12">
    <source>
        <dbReference type="SAM" id="Phobius"/>
    </source>
</evidence>
<keyword evidence="9 10" id="KW-0807">Transducer</keyword>
<proteinExistence type="inferred from homology"/>
<feature type="transmembrane region" description="Helical" evidence="12">
    <location>
        <begin position="274"/>
        <end position="293"/>
    </location>
</feature>
<feature type="transmembrane region" description="Helical" evidence="12">
    <location>
        <begin position="679"/>
        <end position="700"/>
    </location>
</feature>
<dbReference type="CDD" id="cd00637">
    <property type="entry name" value="7tm_classA_rhodopsin-like"/>
    <property type="match status" value="3"/>
</dbReference>
<dbReference type="EMBL" id="CALNXK010000058">
    <property type="protein sequence ID" value="CAH3136912.1"/>
    <property type="molecule type" value="Genomic_DNA"/>
</dbReference>
<evidence type="ECO:0000256" key="5">
    <source>
        <dbReference type="ARBA" id="ARBA00023040"/>
    </source>
</evidence>
<name>A0ABN8PBA8_9CNID</name>
<feature type="transmembrane region" description="Helical" evidence="12">
    <location>
        <begin position="20"/>
        <end position="45"/>
    </location>
</feature>
<evidence type="ECO:0000256" key="3">
    <source>
        <dbReference type="ARBA" id="ARBA00022692"/>
    </source>
</evidence>
<keyword evidence="6 12" id="KW-0472">Membrane</keyword>
<dbReference type="PRINTS" id="PR00237">
    <property type="entry name" value="GPCRRHODOPSN"/>
</dbReference>
<evidence type="ECO:0000256" key="4">
    <source>
        <dbReference type="ARBA" id="ARBA00022989"/>
    </source>
</evidence>
<feature type="transmembrane region" description="Helical" evidence="12">
    <location>
        <begin position="844"/>
        <end position="864"/>
    </location>
</feature>
<evidence type="ECO:0000256" key="7">
    <source>
        <dbReference type="ARBA" id="ARBA00023157"/>
    </source>
</evidence>
<evidence type="ECO:0000256" key="2">
    <source>
        <dbReference type="ARBA" id="ARBA00022475"/>
    </source>
</evidence>
<feature type="transmembrane region" description="Helical" evidence="12">
    <location>
        <begin position="712"/>
        <end position="730"/>
    </location>
</feature>
<feature type="transmembrane region" description="Helical" evidence="12">
    <location>
        <begin position="135"/>
        <end position="152"/>
    </location>
</feature>
<dbReference type="PROSITE" id="PS50262">
    <property type="entry name" value="G_PROTEIN_RECEP_F1_2"/>
    <property type="match status" value="4"/>
</dbReference>
<feature type="transmembrane region" description="Helical" evidence="12">
    <location>
        <begin position="172"/>
        <end position="191"/>
    </location>
</feature>
<keyword evidence="2" id="KW-1003">Cell membrane</keyword>
<feature type="domain" description="G-protein coupled receptors family 1 profile" evidence="13">
    <location>
        <begin position="36"/>
        <end position="290"/>
    </location>
</feature>
<feature type="transmembrane region" description="Helical" evidence="12">
    <location>
        <begin position="425"/>
        <end position="446"/>
    </location>
</feature>
<feature type="transmembrane region" description="Helical" evidence="12">
    <location>
        <begin position="346"/>
        <end position="369"/>
    </location>
</feature>
<keyword evidence="4 12" id="KW-1133">Transmembrane helix</keyword>
<reference evidence="14 15" key="1">
    <citation type="submission" date="2022-05" db="EMBL/GenBank/DDBJ databases">
        <authorList>
            <consortium name="Genoscope - CEA"/>
            <person name="William W."/>
        </authorList>
    </citation>
    <scope>NUCLEOTIDE SEQUENCE [LARGE SCALE GENOMIC DNA]</scope>
</reference>
<organism evidence="14 15">
    <name type="scientific">Porites lobata</name>
    <dbReference type="NCBI Taxonomy" id="104759"/>
    <lineage>
        <taxon>Eukaryota</taxon>
        <taxon>Metazoa</taxon>
        <taxon>Cnidaria</taxon>
        <taxon>Anthozoa</taxon>
        <taxon>Hexacorallia</taxon>
        <taxon>Scleractinia</taxon>
        <taxon>Fungiina</taxon>
        <taxon>Poritidae</taxon>
        <taxon>Porites</taxon>
    </lineage>
</organism>
<evidence type="ECO:0000256" key="11">
    <source>
        <dbReference type="SAM" id="MobiDB-lite"/>
    </source>
</evidence>
<feature type="transmembrane region" description="Helical" evidence="12">
    <location>
        <begin position="57"/>
        <end position="78"/>
    </location>
</feature>
<feature type="transmembrane region" description="Helical" evidence="12">
    <location>
        <begin position="765"/>
        <end position="782"/>
    </location>
</feature>
<feature type="domain" description="G-protein coupled receptors family 1 profile" evidence="13">
    <location>
        <begin position="744"/>
        <end position="1001"/>
    </location>
</feature>
<keyword evidence="15" id="KW-1185">Reference proteome</keyword>
<feature type="domain" description="G-protein coupled receptors family 1 profile" evidence="13">
    <location>
        <begin position="325"/>
        <end position="586"/>
    </location>
</feature>
<feature type="transmembrane region" description="Helical" evidence="12">
    <location>
        <begin position="466"/>
        <end position="489"/>
    </location>
</feature>
<dbReference type="PROSITE" id="PS00237">
    <property type="entry name" value="G_PROTEIN_RECEP_F1_1"/>
    <property type="match status" value="2"/>
</dbReference>
<feature type="transmembrane region" description="Helical" evidence="12">
    <location>
        <begin position="981"/>
        <end position="1004"/>
    </location>
</feature>
<dbReference type="PANTHER" id="PTHR24248:SF125">
    <property type="entry name" value="DOPAMINE D2-LIKE RECEPTOR"/>
    <property type="match status" value="1"/>
</dbReference>
<feature type="transmembrane region" description="Helical" evidence="12">
    <location>
        <begin position="236"/>
        <end position="262"/>
    </location>
</feature>
<protein>
    <recommendedName>
        <fullName evidence="13">G-protein coupled receptors family 1 profile domain-containing protein</fullName>
    </recommendedName>
</protein>
<comment type="caution">
    <text evidence="14">The sequence shown here is derived from an EMBL/GenBank/DDBJ whole genome shotgun (WGS) entry which is preliminary data.</text>
</comment>
<dbReference type="Gene3D" id="1.20.1070.10">
    <property type="entry name" value="Rhodopsin 7-helix transmembrane proteins"/>
    <property type="match status" value="4"/>
</dbReference>
<evidence type="ECO:0000259" key="13">
    <source>
        <dbReference type="PROSITE" id="PS50262"/>
    </source>
</evidence>
<dbReference type="InterPro" id="IPR000276">
    <property type="entry name" value="GPCR_Rhodpsn"/>
</dbReference>
<feature type="transmembrane region" description="Helical" evidence="12">
    <location>
        <begin position="884"/>
        <end position="908"/>
    </location>
</feature>
<gene>
    <name evidence="14" type="ORF">PLOB_00038716</name>
</gene>
<keyword evidence="5 10" id="KW-0297">G-protein coupled receptor</keyword>
<evidence type="ECO:0000256" key="8">
    <source>
        <dbReference type="ARBA" id="ARBA00023170"/>
    </source>
</evidence>
<dbReference type="Pfam" id="PF00001">
    <property type="entry name" value="7tm_1"/>
    <property type="match status" value="4"/>
</dbReference>
<comment type="subcellular location">
    <subcellularLocation>
        <location evidence="1">Cell membrane</location>
        <topology evidence="1">Multi-pass membrane protein</topology>
    </subcellularLocation>
</comment>
<feature type="transmembrane region" description="Helical" evidence="12">
    <location>
        <begin position="736"/>
        <end position="753"/>
    </location>
</feature>
<keyword evidence="7" id="KW-1015">Disulfide bond</keyword>
<feature type="transmembrane region" description="Helical" evidence="12">
    <location>
        <begin position="90"/>
        <end position="114"/>
    </location>
</feature>
<sequence>MADSNETKPADLKCSHALELTFWILYGCVGVVTFTGNCFTFLVFVTSKRLRQSYMNVFLLNLAVADVMMSTFVVPYNVLCNSCSESAPQFCWLMAGLKDIALGGTVFNLAAISLDRFLAVIRPLHYHNDMTNTRVICILLGVWSFNFILAAIRNTWLHTTSPDEALRRDKIYNSILIFAFALLPLLVMIVMNAKIIQAIRRQNRLVHQERIRGNTGEGNQGSRPARERSRARRGTMACVFVVFIFFVSWLPLGFVNFSFVFGRRDLVSDSLVKVAWLLLLLQSSANPFIYSFFRFEAYTPVRCQKDLERTFWILFGAQGVIILFGNIITVIVFLSNKKLRRNYMNIFLVSLGFADILMALLVIPGHAIFCTGCQYTITKHCWFIGGTRFVVFPATKFNLLAITYDRYLAVLRPLQYQVKMTGKRVISILLVAWTLPIVLAVLRNAWQHTSSPEKSLYVDRIYSTVLIFAFVVVPVVLMVIVNILIVQAIRRQRRAEDNRAKLLRRNRGICNLGHKENWNERHLKHKGTVSCILIVLIFVVCWIPRAFYNFSHVFDCDTSIETIFFIVYGFVGATAFIGNTFACVVFLQTEKFRQSKMNVLLVSLAVWDILMSVFVAPFYAIYCGLGCEYPLMGYCWLMRGAKDCIKIGTTLNVYAITYDRYIAVMKPLQYSSKMTPKKVAAILSTVWILSVILALIRNFWQHKQNIDIRFANKVYDSIIVLGFVIVLQIFWIVNGILAVIVLTGNVFTCVIFLSTKRLRQQHMNIFLVSLAVSDILMALVVVPGYTAVCAGCKYLSSDTCWILAQTKDIVFSSTFCSLLAITYDRYLAVLCSLQYSAKMTRRKVTGIIVFIWGFPVLVAIARNIWWQTQSEEKAKEINKVYNAILVFILVVIPAFIMAFVNALIFRAIRSQRRRIIPRIEQSSSISQGEMCNVEKRTENSQKRKGTIACVVVVLVFVFSWIPRSIYNFAYVFGRDDLVTPLLVNLSMFFLLLQSCTNPIIYSFYRADFRQAAKRILWCT</sequence>